<comment type="function">
    <text evidence="4">Binds specifically to cytosolic chaperonin (c-CPN) and transfers target proteins to it. Binds to nascent polypeptide chain and promotes folding in an environment in which there are many competing pathways for nonnative proteins.</text>
</comment>
<dbReference type="InterPro" id="IPR002777">
    <property type="entry name" value="PFD_beta-like"/>
</dbReference>
<dbReference type="GO" id="GO:0051082">
    <property type="term" value="F:unfolded protein binding"/>
    <property type="evidence" value="ECO:0007669"/>
    <property type="project" value="InterPro"/>
</dbReference>
<keyword evidence="3 4" id="KW-0143">Chaperone</keyword>
<name>A0A0K0FHK4_STRVS</name>
<evidence type="ECO:0000256" key="3">
    <source>
        <dbReference type="ARBA" id="ARBA00023186"/>
    </source>
</evidence>
<organism evidence="5 6">
    <name type="scientific">Strongyloides venezuelensis</name>
    <name type="common">Threadworm</name>
    <dbReference type="NCBI Taxonomy" id="75913"/>
    <lineage>
        <taxon>Eukaryota</taxon>
        <taxon>Metazoa</taxon>
        <taxon>Ecdysozoa</taxon>
        <taxon>Nematoda</taxon>
        <taxon>Chromadorea</taxon>
        <taxon>Rhabditida</taxon>
        <taxon>Tylenchina</taxon>
        <taxon>Panagrolaimomorpha</taxon>
        <taxon>Strongyloidoidea</taxon>
        <taxon>Strongyloididae</taxon>
        <taxon>Strongyloides</taxon>
    </lineage>
</organism>
<proteinExistence type="inferred from homology"/>
<protein>
    <recommendedName>
        <fullName evidence="4">Prefoldin subunit 4</fullName>
    </recommendedName>
</protein>
<evidence type="ECO:0000256" key="2">
    <source>
        <dbReference type="ARBA" id="ARBA00011695"/>
    </source>
</evidence>
<dbReference type="Pfam" id="PF01920">
    <property type="entry name" value="Prefoldin_2"/>
    <property type="match status" value="1"/>
</dbReference>
<sequence>MSASNLKVSKEDQAKINKFATGHAKSVSLKREIEKLMTFLENCKEAEEEIILVDSETIPYKVGNAFFELTLDEIHDQLAKDIELNNSKLAEKQSVLEKVTSELNDLKKDLYAKFGKAINLEEE</sequence>
<dbReference type="InterPro" id="IPR016661">
    <property type="entry name" value="PFDN4"/>
</dbReference>
<dbReference type="STRING" id="75913.A0A0K0FHK4"/>
<dbReference type="PIRSF" id="PIRSF016477">
    <property type="entry name" value="Prefoldin_subunit_4"/>
    <property type="match status" value="1"/>
</dbReference>
<dbReference type="AlphaFoldDB" id="A0A0K0FHK4"/>
<dbReference type="Proteomes" id="UP000035680">
    <property type="component" value="Unassembled WGS sequence"/>
</dbReference>
<evidence type="ECO:0000256" key="4">
    <source>
        <dbReference type="PIRNR" id="PIRNR016477"/>
    </source>
</evidence>
<evidence type="ECO:0000256" key="1">
    <source>
        <dbReference type="ARBA" id="ARBA00008045"/>
    </source>
</evidence>
<dbReference type="GO" id="GO:0006457">
    <property type="term" value="P:protein folding"/>
    <property type="evidence" value="ECO:0007669"/>
    <property type="project" value="UniProtKB-UniRule"/>
</dbReference>
<accession>A0A0K0FHK4</accession>
<comment type="subunit">
    <text evidence="2 4">Heterohexamer of two PFD-alpha type and four PFD-beta type subunits.</text>
</comment>
<dbReference type="GO" id="GO:0005737">
    <property type="term" value="C:cytoplasm"/>
    <property type="evidence" value="ECO:0007669"/>
    <property type="project" value="TreeGrafter"/>
</dbReference>
<evidence type="ECO:0000313" key="5">
    <source>
        <dbReference type="Proteomes" id="UP000035680"/>
    </source>
</evidence>
<reference evidence="6" key="2">
    <citation type="submission" date="2015-08" db="UniProtKB">
        <authorList>
            <consortium name="WormBaseParasite"/>
        </authorList>
    </citation>
    <scope>IDENTIFICATION</scope>
</reference>
<dbReference type="WBParaSite" id="SVE_0836900.1">
    <property type="protein sequence ID" value="SVE_0836900.1"/>
    <property type="gene ID" value="SVE_0836900"/>
</dbReference>
<comment type="similarity">
    <text evidence="1 4">Belongs to the prefoldin subunit beta family.</text>
</comment>
<reference evidence="5" key="1">
    <citation type="submission" date="2014-07" db="EMBL/GenBank/DDBJ databases">
        <authorList>
            <person name="Martin A.A"/>
            <person name="De Silva N."/>
        </authorList>
    </citation>
    <scope>NUCLEOTIDE SEQUENCE</scope>
</reference>
<dbReference type="GO" id="GO:0016272">
    <property type="term" value="C:prefoldin complex"/>
    <property type="evidence" value="ECO:0007669"/>
    <property type="project" value="UniProtKB-UniRule"/>
</dbReference>
<dbReference type="Gene3D" id="1.10.287.370">
    <property type="match status" value="1"/>
</dbReference>
<dbReference type="PANTHER" id="PTHR21100">
    <property type="entry name" value="PREFOLDIN SUBUNIT 4"/>
    <property type="match status" value="1"/>
</dbReference>
<keyword evidence="5" id="KW-1185">Reference proteome</keyword>
<dbReference type="SUPFAM" id="SSF46579">
    <property type="entry name" value="Prefoldin"/>
    <property type="match status" value="1"/>
</dbReference>
<dbReference type="PANTHER" id="PTHR21100:SF9">
    <property type="entry name" value="PREFOLDIN SUBUNIT 4"/>
    <property type="match status" value="1"/>
</dbReference>
<dbReference type="InterPro" id="IPR009053">
    <property type="entry name" value="Prefoldin"/>
</dbReference>
<evidence type="ECO:0000313" key="6">
    <source>
        <dbReference type="WBParaSite" id="SVE_0836900.1"/>
    </source>
</evidence>